<evidence type="ECO:0000313" key="4">
    <source>
        <dbReference type="EMBL" id="KAL3816756.1"/>
    </source>
</evidence>
<evidence type="ECO:0000313" key="5">
    <source>
        <dbReference type="Proteomes" id="UP001530377"/>
    </source>
</evidence>
<feature type="signal peptide" evidence="2">
    <location>
        <begin position="1"/>
        <end position="20"/>
    </location>
</feature>
<feature type="region of interest" description="Disordered" evidence="1">
    <location>
        <begin position="40"/>
        <end position="59"/>
    </location>
</feature>
<feature type="domain" description="CRAL-TRIO" evidence="3">
    <location>
        <begin position="255"/>
        <end position="418"/>
    </location>
</feature>
<dbReference type="InterPro" id="IPR051026">
    <property type="entry name" value="PI/PC_transfer"/>
</dbReference>
<comment type="caution">
    <text evidence="4">The sequence shown here is derived from an EMBL/GenBank/DDBJ whole genome shotgun (WGS) entry which is preliminary data.</text>
</comment>
<evidence type="ECO:0000259" key="3">
    <source>
        <dbReference type="PROSITE" id="PS50191"/>
    </source>
</evidence>
<evidence type="ECO:0000256" key="2">
    <source>
        <dbReference type="SAM" id="SignalP"/>
    </source>
</evidence>
<dbReference type="Pfam" id="PF00650">
    <property type="entry name" value="CRAL_TRIO"/>
    <property type="match status" value="1"/>
</dbReference>
<dbReference type="AlphaFoldDB" id="A0ABD3RX53"/>
<evidence type="ECO:0000256" key="1">
    <source>
        <dbReference type="SAM" id="MobiDB-lite"/>
    </source>
</evidence>
<dbReference type="PANTHER" id="PTHR45657">
    <property type="entry name" value="CRAL-TRIO DOMAIN-CONTAINING PROTEIN YKL091C-RELATED"/>
    <property type="match status" value="1"/>
</dbReference>
<dbReference type="SMART" id="SM00516">
    <property type="entry name" value="SEC14"/>
    <property type="match status" value="1"/>
</dbReference>
<proteinExistence type="predicted"/>
<dbReference type="CDD" id="cd00170">
    <property type="entry name" value="SEC14"/>
    <property type="match status" value="1"/>
</dbReference>
<dbReference type="InterPro" id="IPR036865">
    <property type="entry name" value="CRAL-TRIO_dom_sf"/>
</dbReference>
<dbReference type="Proteomes" id="UP001530377">
    <property type="component" value="Unassembled WGS sequence"/>
</dbReference>
<dbReference type="InterPro" id="IPR001251">
    <property type="entry name" value="CRAL-TRIO_dom"/>
</dbReference>
<keyword evidence="5" id="KW-1185">Reference proteome</keyword>
<name>A0ABD3RX53_9STRA</name>
<feature type="chain" id="PRO_5044754483" description="CRAL-TRIO domain-containing protein" evidence="2">
    <location>
        <begin position="21"/>
        <end position="471"/>
    </location>
</feature>
<dbReference type="EMBL" id="JALLPB020000134">
    <property type="protein sequence ID" value="KAL3816756.1"/>
    <property type="molecule type" value="Genomic_DNA"/>
</dbReference>
<accession>A0ABD3RX53</accession>
<dbReference type="Gene3D" id="3.40.525.10">
    <property type="entry name" value="CRAL-TRIO lipid binding domain"/>
    <property type="match status" value="1"/>
</dbReference>
<sequence length="471" mass="52237">MSLAALASVILCALIAIVAGGAQLHHHIHHYHAPASDGKIVITSQRPPPRKSSSSGGDDVRRGGAWRLLLLFLRRRPSLVLSPSSRRSYRSLSMSSHPVLVVRRADIILSRVRGGSAEEEEEEEEEEVDDDADDDATVVIVDGDIPDADDDAMVASVIDDVDVVANSSSTSFTSDDDDALGGVPSRDTRRSIPNDLAFSATKPHDGSLDDPDGIPTRFLLMKKNDRVEARVAFESTLAWRREHDVDTVLSRPHPKFDVCKAALPHYFPGRDPHGNVILVQRPAALDFELMSRNNSTIDDLLMHYIYVIEYCWNILEPGPPDRGMTNVLDMRGMTFGIVRNQEYIGFGKRFVQMMSENYPGRSYKTLVINAPKWFHALYKIFKPVLRESTRQKIVILKAGEQQDAALRFYLGDSLPRDIMISDGGKGGGGGVVAGEEMTSTGVRYFLPVEKEVDCEPGPNSLFEFEMRQFVS</sequence>
<reference evidence="4 5" key="1">
    <citation type="submission" date="2024-10" db="EMBL/GenBank/DDBJ databases">
        <title>Updated reference genomes for cyclostephanoid diatoms.</title>
        <authorList>
            <person name="Roberts W.R."/>
            <person name="Alverson A.J."/>
        </authorList>
    </citation>
    <scope>NUCLEOTIDE SEQUENCE [LARGE SCALE GENOMIC DNA]</scope>
    <source>
        <strain evidence="4 5">AJA228-03</strain>
    </source>
</reference>
<keyword evidence="2" id="KW-0732">Signal</keyword>
<dbReference type="PROSITE" id="PS50191">
    <property type="entry name" value="CRAL_TRIO"/>
    <property type="match status" value="1"/>
</dbReference>
<dbReference type="InterPro" id="IPR036273">
    <property type="entry name" value="CRAL/TRIO_N_dom_sf"/>
</dbReference>
<organism evidence="4 5">
    <name type="scientific">Cyclostephanos tholiformis</name>
    <dbReference type="NCBI Taxonomy" id="382380"/>
    <lineage>
        <taxon>Eukaryota</taxon>
        <taxon>Sar</taxon>
        <taxon>Stramenopiles</taxon>
        <taxon>Ochrophyta</taxon>
        <taxon>Bacillariophyta</taxon>
        <taxon>Coscinodiscophyceae</taxon>
        <taxon>Thalassiosirophycidae</taxon>
        <taxon>Stephanodiscales</taxon>
        <taxon>Stephanodiscaceae</taxon>
        <taxon>Cyclostephanos</taxon>
    </lineage>
</organism>
<dbReference type="SUPFAM" id="SSF46938">
    <property type="entry name" value="CRAL/TRIO N-terminal domain"/>
    <property type="match status" value="1"/>
</dbReference>
<feature type="compositionally biased region" description="Acidic residues" evidence="1">
    <location>
        <begin position="117"/>
        <end position="134"/>
    </location>
</feature>
<protein>
    <recommendedName>
        <fullName evidence="3">CRAL-TRIO domain-containing protein</fullName>
    </recommendedName>
</protein>
<gene>
    <name evidence="4" type="ORF">ACHAXA_004908</name>
</gene>
<dbReference type="PANTHER" id="PTHR45657:SF1">
    <property type="entry name" value="CRAL-TRIO DOMAIN-CONTAINING PROTEIN YKL091C-RELATED"/>
    <property type="match status" value="1"/>
</dbReference>
<feature type="region of interest" description="Disordered" evidence="1">
    <location>
        <begin position="167"/>
        <end position="191"/>
    </location>
</feature>
<dbReference type="SUPFAM" id="SSF52087">
    <property type="entry name" value="CRAL/TRIO domain"/>
    <property type="match status" value="1"/>
</dbReference>
<feature type="region of interest" description="Disordered" evidence="1">
    <location>
        <begin position="112"/>
        <end position="134"/>
    </location>
</feature>